<reference evidence="3" key="1">
    <citation type="submission" date="2017-09" db="EMBL/GenBank/DDBJ databases">
        <title>FDA dAtabase for Regulatory Grade micrObial Sequences (FDA-ARGOS): Supporting development and validation of Infectious Disease Dx tests.</title>
        <authorList>
            <person name="Minogue T."/>
            <person name="Wolcott M."/>
            <person name="Wasieloski L."/>
            <person name="Aguilar W."/>
            <person name="Moore D."/>
            <person name="Tallon L."/>
            <person name="Sadzewicz L."/>
            <person name="Ott S."/>
            <person name="Zhao X."/>
            <person name="Nagaraj S."/>
            <person name="Vavikolanu K."/>
            <person name="Aluvathingal J."/>
            <person name="Nadendla S."/>
            <person name="Sichtig H."/>
        </authorList>
    </citation>
    <scope>NUCLEOTIDE SEQUENCE [LARGE SCALE GENOMIC DNA]</scope>
    <source>
        <strain evidence="3">FDAARGOS_387</strain>
    </source>
</reference>
<evidence type="ECO:0000313" key="2">
    <source>
        <dbReference type="EMBL" id="VFS53470.1"/>
    </source>
</evidence>
<dbReference type="Proteomes" id="UP000224974">
    <property type="component" value="Unassembled WGS sequence"/>
</dbReference>
<reference evidence="1" key="2">
    <citation type="submission" date="2017-09" db="EMBL/GenBank/DDBJ databases">
        <title>FDA dAtabase for Regulatory Grade micrObial Sequences (FDA-ARGOS): Supporting development and validation of Infectious Disease Dx tests.</title>
        <authorList>
            <person name="Minogue T."/>
            <person name="Wolcott M."/>
            <person name="Wasieloski L."/>
            <person name="Aguilar W."/>
            <person name="Moore D."/>
            <person name="Tallon L.J."/>
            <person name="Sadzewicz L."/>
            <person name="Ott S."/>
            <person name="Zhao X."/>
            <person name="Nagaraj S."/>
            <person name="Vavikolanu K."/>
            <person name="Aluvathingal J."/>
            <person name="Nadendla S."/>
            <person name="Sichtig H."/>
        </authorList>
    </citation>
    <scope>NUCLEOTIDE SEQUENCE</scope>
    <source>
        <strain evidence="1">FDAARGOS_387</strain>
    </source>
</reference>
<protein>
    <submittedName>
        <fullName evidence="1">Uncharacterized protein</fullName>
    </submittedName>
</protein>
<dbReference type="EMBL" id="PDDX01000001">
    <property type="protein sequence ID" value="PHI32076.1"/>
    <property type="molecule type" value="Genomic_DNA"/>
</dbReference>
<dbReference type="RefSeq" id="WP_029094419.1">
    <property type="nucleotide sequence ID" value="NZ_CAADJA010000002.1"/>
</dbReference>
<organism evidence="1 3">
    <name type="scientific">Budvicia aquatica</name>
    <dbReference type="NCBI Taxonomy" id="82979"/>
    <lineage>
        <taxon>Bacteria</taxon>
        <taxon>Pseudomonadati</taxon>
        <taxon>Pseudomonadota</taxon>
        <taxon>Gammaproteobacteria</taxon>
        <taxon>Enterobacterales</taxon>
        <taxon>Budviciaceae</taxon>
        <taxon>Budvicia</taxon>
    </lineage>
</organism>
<reference evidence="2 4" key="3">
    <citation type="submission" date="2019-03" db="EMBL/GenBank/DDBJ databases">
        <authorList>
            <consortium name="Pathogen Informatics"/>
        </authorList>
    </citation>
    <scope>NUCLEOTIDE SEQUENCE [LARGE SCALE GENOMIC DNA]</scope>
    <source>
        <strain evidence="2 4">NCTC12282</strain>
    </source>
</reference>
<dbReference type="AlphaFoldDB" id="A0A2C6DLG0"/>
<dbReference type="OrthoDB" id="7068081at2"/>
<keyword evidence="3" id="KW-1185">Reference proteome</keyword>
<proteinExistence type="predicted"/>
<dbReference type="EMBL" id="CAADJA010000002">
    <property type="protein sequence ID" value="VFS53470.1"/>
    <property type="molecule type" value="Genomic_DNA"/>
</dbReference>
<evidence type="ECO:0000313" key="3">
    <source>
        <dbReference type="Proteomes" id="UP000224974"/>
    </source>
</evidence>
<evidence type="ECO:0000313" key="4">
    <source>
        <dbReference type="Proteomes" id="UP000373449"/>
    </source>
</evidence>
<name>A0A2C6DLG0_9GAMM</name>
<dbReference type="Proteomes" id="UP000373449">
    <property type="component" value="Unassembled WGS sequence"/>
</dbReference>
<dbReference type="STRING" id="1111728.GCA_000427805_01329"/>
<gene>
    <name evidence="1" type="ORF">CRN84_23520</name>
    <name evidence="2" type="ORF">NCTC12282_06513</name>
</gene>
<evidence type="ECO:0000313" key="1">
    <source>
        <dbReference type="EMBL" id="PHI32076.1"/>
    </source>
</evidence>
<accession>A0A2C6DLG0</accession>
<sequence length="126" mass="15141">MKNKLRKIHVDDIDFFWRVVWDDDAANGDFLFLRVWIAGHKAKPWITVHYQYHNPWFFYGEIITTPEPMRQTHFQLNALMPKQVAEIIRAAMKWLDKEYSDSLKIDDTRFHVDREGQLHRGLSKQA</sequence>